<evidence type="ECO:0000313" key="2">
    <source>
        <dbReference type="Proteomes" id="UP000632659"/>
    </source>
</evidence>
<dbReference type="Pfam" id="PF13419">
    <property type="entry name" value="HAD_2"/>
    <property type="match status" value="1"/>
</dbReference>
<protein>
    <submittedName>
        <fullName evidence="1">HAD hydrolase-like protein</fullName>
    </submittedName>
</protein>
<dbReference type="InterPro" id="IPR050155">
    <property type="entry name" value="HAD-like_hydrolase_sf"/>
</dbReference>
<dbReference type="InterPro" id="IPR036412">
    <property type="entry name" value="HAD-like_sf"/>
</dbReference>
<dbReference type="Gene3D" id="3.40.50.1000">
    <property type="entry name" value="HAD superfamily/HAD-like"/>
    <property type="match status" value="1"/>
</dbReference>
<evidence type="ECO:0000313" key="1">
    <source>
        <dbReference type="EMBL" id="MBC8611842.1"/>
    </source>
</evidence>
<dbReference type="GO" id="GO:0016787">
    <property type="term" value="F:hydrolase activity"/>
    <property type="evidence" value="ECO:0007669"/>
    <property type="project" value="UniProtKB-KW"/>
</dbReference>
<keyword evidence="2" id="KW-1185">Reference proteome</keyword>
<gene>
    <name evidence="1" type="ORF">H8702_12145</name>
</gene>
<dbReference type="SFLD" id="SFLDS00003">
    <property type="entry name" value="Haloacid_Dehalogenase"/>
    <property type="match status" value="1"/>
</dbReference>
<accession>A0A8J6PCK7</accession>
<name>A0A8J6PCK7_9FIRM</name>
<dbReference type="SUPFAM" id="SSF56784">
    <property type="entry name" value="HAD-like"/>
    <property type="match status" value="1"/>
</dbReference>
<dbReference type="RefSeq" id="WP_187536789.1">
    <property type="nucleotide sequence ID" value="NZ_JACRTL010000008.1"/>
</dbReference>
<dbReference type="PANTHER" id="PTHR43434:SF20">
    <property type="entry name" value="5'-NUCLEOTIDASE"/>
    <property type="match status" value="1"/>
</dbReference>
<reference evidence="1" key="1">
    <citation type="submission" date="2020-08" db="EMBL/GenBank/DDBJ databases">
        <title>Genome public.</title>
        <authorList>
            <person name="Liu C."/>
            <person name="Sun Q."/>
        </authorList>
    </citation>
    <scope>NUCLEOTIDE SEQUENCE</scope>
    <source>
        <strain evidence="1">NSJ-15</strain>
    </source>
</reference>
<dbReference type="SFLD" id="SFLDG01129">
    <property type="entry name" value="C1.5:_HAD__Beta-PGM__Phosphata"/>
    <property type="match status" value="1"/>
</dbReference>
<dbReference type="InterPro" id="IPR023214">
    <property type="entry name" value="HAD_sf"/>
</dbReference>
<keyword evidence="1" id="KW-0378">Hydrolase</keyword>
<organism evidence="1 2">
    <name type="scientific">Massiliimalia timonensis</name>
    <dbReference type="NCBI Taxonomy" id="1987501"/>
    <lineage>
        <taxon>Bacteria</taxon>
        <taxon>Bacillati</taxon>
        <taxon>Bacillota</taxon>
        <taxon>Clostridia</taxon>
        <taxon>Eubacteriales</taxon>
        <taxon>Oscillospiraceae</taxon>
        <taxon>Massiliimalia</taxon>
    </lineage>
</organism>
<dbReference type="AlphaFoldDB" id="A0A8J6PCK7"/>
<dbReference type="InterPro" id="IPR041492">
    <property type="entry name" value="HAD_2"/>
</dbReference>
<dbReference type="Gene3D" id="1.10.150.240">
    <property type="entry name" value="Putative phosphatase, domain 2"/>
    <property type="match status" value="1"/>
</dbReference>
<dbReference type="FunFam" id="3.40.50.1000:FF:000022">
    <property type="entry name" value="Phosphoglycolate phosphatase"/>
    <property type="match status" value="1"/>
</dbReference>
<dbReference type="InterPro" id="IPR023198">
    <property type="entry name" value="PGP-like_dom2"/>
</dbReference>
<proteinExistence type="predicted"/>
<dbReference type="GO" id="GO:0005829">
    <property type="term" value="C:cytosol"/>
    <property type="evidence" value="ECO:0007669"/>
    <property type="project" value="TreeGrafter"/>
</dbReference>
<dbReference type="EMBL" id="JACRTL010000008">
    <property type="protein sequence ID" value="MBC8611842.1"/>
    <property type="molecule type" value="Genomic_DNA"/>
</dbReference>
<sequence>MKYQTIFFDLDGTLTDSFEGIAKSVQYALSHFGIQVNDLHELRCFIGPSLYDSFREFYQMDHETATLAVEKYRERFRDTGIYENKLYDSVASMLKTLCGAGFTLCVASAKPEVFVKRILEYFQISQYFDFAAGSLLDNTRKEKADVIRHILSQKQIADPSSVLMVGDRKHDAEGAQQTGLSFCGVLYGFGSREELAAYPHVYLAQSPQELQEFLLHG</sequence>
<dbReference type="PANTHER" id="PTHR43434">
    <property type="entry name" value="PHOSPHOGLYCOLATE PHOSPHATASE"/>
    <property type="match status" value="1"/>
</dbReference>
<dbReference type="Proteomes" id="UP000632659">
    <property type="component" value="Unassembled WGS sequence"/>
</dbReference>
<comment type="caution">
    <text evidence="1">The sequence shown here is derived from an EMBL/GenBank/DDBJ whole genome shotgun (WGS) entry which is preliminary data.</text>
</comment>
<dbReference type="GO" id="GO:0004713">
    <property type="term" value="F:protein tyrosine kinase activity"/>
    <property type="evidence" value="ECO:0007669"/>
    <property type="project" value="TreeGrafter"/>
</dbReference>